<evidence type="ECO:0000256" key="2">
    <source>
        <dbReference type="ARBA" id="ARBA00022475"/>
    </source>
</evidence>
<dbReference type="Proteomes" id="UP000279968">
    <property type="component" value="Unassembled WGS sequence"/>
</dbReference>
<evidence type="ECO:0000256" key="1">
    <source>
        <dbReference type="ARBA" id="ARBA00004651"/>
    </source>
</evidence>
<dbReference type="InterPro" id="IPR019108">
    <property type="entry name" value="Caa3_assmbl_CtaG-rel"/>
</dbReference>
<comment type="caution">
    <text evidence="8">The sequence shown here is derived from an EMBL/GenBank/DDBJ whole genome shotgun (WGS) entry which is preliminary data.</text>
</comment>
<feature type="transmembrane region" description="Helical" evidence="7">
    <location>
        <begin position="234"/>
        <end position="254"/>
    </location>
</feature>
<keyword evidence="2" id="KW-1003">Cell membrane</keyword>
<feature type="transmembrane region" description="Helical" evidence="7">
    <location>
        <begin position="128"/>
        <end position="148"/>
    </location>
</feature>
<evidence type="ECO:0000256" key="3">
    <source>
        <dbReference type="ARBA" id="ARBA00022692"/>
    </source>
</evidence>
<keyword evidence="4 7" id="KW-1133">Transmembrane helix</keyword>
<proteinExistence type="predicted"/>
<gene>
    <name evidence="8" type="ORF">D7193_26635</name>
</gene>
<feature type="compositionally biased region" description="Basic residues" evidence="6">
    <location>
        <begin position="282"/>
        <end position="299"/>
    </location>
</feature>
<feature type="transmembrane region" description="Helical" evidence="7">
    <location>
        <begin position="55"/>
        <end position="74"/>
    </location>
</feature>
<evidence type="ECO:0000256" key="6">
    <source>
        <dbReference type="SAM" id="MobiDB-lite"/>
    </source>
</evidence>
<dbReference type="Pfam" id="PF09678">
    <property type="entry name" value="Caa3_CtaG"/>
    <property type="match status" value="1"/>
</dbReference>
<keyword evidence="9" id="KW-1185">Reference proteome</keyword>
<reference evidence="8 9" key="1">
    <citation type="journal article" date="2015" name="Int. J. Syst. Evol. Microbiol.">
        <title>Micromonospora costi sp. nov., isolated from a leaf of Costus speciosus.</title>
        <authorList>
            <person name="Thawai C."/>
        </authorList>
    </citation>
    <scope>NUCLEOTIDE SEQUENCE [LARGE SCALE GENOMIC DNA]</scope>
    <source>
        <strain evidence="8 9">CS1-12</strain>
    </source>
</reference>
<feature type="transmembrane region" description="Helical" evidence="7">
    <location>
        <begin position="86"/>
        <end position="107"/>
    </location>
</feature>
<dbReference type="OrthoDB" id="5024156at2"/>
<evidence type="ECO:0000313" key="9">
    <source>
        <dbReference type="Proteomes" id="UP000279968"/>
    </source>
</evidence>
<dbReference type="EMBL" id="RBAN01000005">
    <property type="protein sequence ID" value="RKN52136.1"/>
    <property type="molecule type" value="Genomic_DNA"/>
</dbReference>
<accession>A0A3A9ZXT9</accession>
<dbReference type="AlphaFoldDB" id="A0A3A9ZXT9"/>
<evidence type="ECO:0000256" key="4">
    <source>
        <dbReference type="ARBA" id="ARBA00022989"/>
    </source>
</evidence>
<dbReference type="RefSeq" id="WP_120782367.1">
    <property type="nucleotide sequence ID" value="NZ_JBHLUP010000005.1"/>
</dbReference>
<feature type="transmembrane region" description="Helical" evidence="7">
    <location>
        <begin position="160"/>
        <end position="182"/>
    </location>
</feature>
<protein>
    <submittedName>
        <fullName evidence="8">Cytochrome c oxidase assembly protein</fullName>
    </submittedName>
</protein>
<sequence>MDHDPHSGHEQGPDLLALLPAPALLACVVAYLLLAGRARRRNPVQGWSHWRTASFAVGAVVLAAALLPPVATVAHTDFRGHMAQHLMVGMYAPLALVLGAPVTLALRTLPARGGRRLTAVLRSRPARILSHPAAGLLLSTGSLVPLYFTPLYDATATRPALHWLLHAHLLLAGVLFAHAIAGPDPAPGRPGVRARLVYLGFAIAGHAVVAQLLYGGFWVDVPASVAQRQGGAELMYYGGDIAELLLAAALVGTWRPERRDRRPASVPVGLPPVADGVAHPVEHRHRGTGQHVGRRGLAG</sequence>
<feature type="transmembrane region" description="Helical" evidence="7">
    <location>
        <begin position="15"/>
        <end position="34"/>
    </location>
</feature>
<evidence type="ECO:0000256" key="5">
    <source>
        <dbReference type="ARBA" id="ARBA00023136"/>
    </source>
</evidence>
<dbReference type="GO" id="GO:0005886">
    <property type="term" value="C:plasma membrane"/>
    <property type="evidence" value="ECO:0007669"/>
    <property type="project" value="UniProtKB-SubCell"/>
</dbReference>
<organism evidence="8 9">
    <name type="scientific">Micromonospora costi</name>
    <dbReference type="NCBI Taxonomy" id="1530042"/>
    <lineage>
        <taxon>Bacteria</taxon>
        <taxon>Bacillati</taxon>
        <taxon>Actinomycetota</taxon>
        <taxon>Actinomycetes</taxon>
        <taxon>Micromonosporales</taxon>
        <taxon>Micromonosporaceae</taxon>
        <taxon>Micromonospora</taxon>
    </lineage>
</organism>
<feature type="transmembrane region" description="Helical" evidence="7">
    <location>
        <begin position="194"/>
        <end position="214"/>
    </location>
</feature>
<evidence type="ECO:0000256" key="7">
    <source>
        <dbReference type="SAM" id="Phobius"/>
    </source>
</evidence>
<name>A0A3A9ZXT9_9ACTN</name>
<evidence type="ECO:0000313" key="8">
    <source>
        <dbReference type="EMBL" id="RKN52136.1"/>
    </source>
</evidence>
<feature type="region of interest" description="Disordered" evidence="6">
    <location>
        <begin position="277"/>
        <end position="299"/>
    </location>
</feature>
<keyword evidence="3 7" id="KW-0812">Transmembrane</keyword>
<comment type="subcellular location">
    <subcellularLocation>
        <location evidence="1">Cell membrane</location>
        <topology evidence="1">Multi-pass membrane protein</topology>
    </subcellularLocation>
</comment>
<keyword evidence="5 7" id="KW-0472">Membrane</keyword>